<organism evidence="4 5">
    <name type="scientific">Geotrypetes seraphini</name>
    <name type="common">Gaboon caecilian</name>
    <name type="synonym">Caecilia seraphini</name>
    <dbReference type="NCBI Taxonomy" id="260995"/>
    <lineage>
        <taxon>Eukaryota</taxon>
        <taxon>Metazoa</taxon>
        <taxon>Chordata</taxon>
        <taxon>Craniata</taxon>
        <taxon>Vertebrata</taxon>
        <taxon>Euteleostomi</taxon>
        <taxon>Amphibia</taxon>
        <taxon>Gymnophiona</taxon>
        <taxon>Geotrypetes</taxon>
    </lineage>
</organism>
<name>A0A6P8SMS3_GEOSA</name>
<dbReference type="SUPFAM" id="SSF54001">
    <property type="entry name" value="Cysteine proteinases"/>
    <property type="match status" value="1"/>
</dbReference>
<comment type="similarity">
    <text evidence="1">Belongs to the transglutaminase superfamily. Transglutaminase family.</text>
</comment>
<dbReference type="SMART" id="SM00460">
    <property type="entry name" value="TGc"/>
    <property type="match status" value="1"/>
</dbReference>
<dbReference type="InterPro" id="IPR013808">
    <property type="entry name" value="Transglutaminase_AS"/>
</dbReference>
<dbReference type="InterPro" id="IPR023608">
    <property type="entry name" value="Transglutaminase_animal"/>
</dbReference>
<dbReference type="PANTHER" id="PTHR11590">
    <property type="entry name" value="PROTEIN-GLUTAMINE GAMMA-GLUTAMYLTRANSFERASE"/>
    <property type="match status" value="1"/>
</dbReference>
<dbReference type="InterPro" id="IPR014756">
    <property type="entry name" value="Ig_E-set"/>
</dbReference>
<dbReference type="InterPro" id="IPR013783">
    <property type="entry name" value="Ig-like_fold"/>
</dbReference>
<dbReference type="InterPro" id="IPR036985">
    <property type="entry name" value="Transglutaminase-like_sf"/>
</dbReference>
<keyword evidence="4" id="KW-1185">Reference proteome</keyword>
<dbReference type="Gene3D" id="2.60.40.10">
    <property type="entry name" value="Immunoglobulins"/>
    <property type="match status" value="3"/>
</dbReference>
<dbReference type="PIRSF" id="PIRSF000459">
    <property type="entry name" value="TGM_EBP42"/>
    <property type="match status" value="1"/>
</dbReference>
<dbReference type="AlphaFoldDB" id="A0A6P8SMS3"/>
<proteinExistence type="inferred from homology"/>
<evidence type="ECO:0000256" key="2">
    <source>
        <dbReference type="PIRSR" id="PIRSR000459-1"/>
    </source>
</evidence>
<dbReference type="Pfam" id="PF01841">
    <property type="entry name" value="Transglut_core"/>
    <property type="match status" value="1"/>
</dbReference>
<feature type="active site" evidence="2">
    <location>
        <position position="202"/>
    </location>
</feature>
<evidence type="ECO:0000259" key="3">
    <source>
        <dbReference type="SMART" id="SM00460"/>
    </source>
</evidence>
<feature type="active site" evidence="2">
    <location>
        <position position="282"/>
    </location>
</feature>
<evidence type="ECO:0000313" key="5">
    <source>
        <dbReference type="RefSeq" id="XP_033819897.1"/>
    </source>
</evidence>
<accession>A0A6P8SMS3</accession>
<feature type="domain" description="Transglutaminase-like" evidence="3">
    <location>
        <begin position="194"/>
        <end position="285"/>
    </location>
</feature>
<dbReference type="InterPro" id="IPR001102">
    <property type="entry name" value="Transglutaminase_N"/>
</dbReference>
<sequence>MFFLSRTKTGSLWSAVSSEKASISMKIDISSPANAVIGRYRLSYQIYSMCSTTSHSLADIILLFNPWAPGDDVYMADAALRKEYVLNDFGILYAGNQHYIQGKPWNYGQFERNILKTSLAMLDRSINYSKDKAKDVSSRYDPVYVGRVCSAVINSNDEKGVLLGKWGEPYSDGVKPSDWNGSVAILRQWYNNNYQSVKYGQCWVFSGVMCTVLRCLGIPARSVTNFESAHDTDVNLTIDKYVDPSGVPLHQKDSIWNFHVWNEGWFVRKDLGSFYNGWQVLDATPQEPSEGSAKEREIYKKACNKLFRGSLEDSSVVSDEDLENDLADDFSEDSEEEPQGSQISAQFKLANSPLFGQDVNVMLVLKNATSDSKTIRINQKAFSVDYTGTAVKEILKVNTSVDLSSNDEKQISLKIPFDQYENSLTEDNIIQVVAVCEDEQGKKQLVQRSIVIESPPIIIKAPDQVTVKRTVQVEAVFENPLSEELKNCRLVVEGSGLVKDPLKIKVGDLKPKEKMTVPFKITPYTCGTQQLLVALICEKISEVKNYQSIAVVKA</sequence>
<dbReference type="Gene3D" id="3.90.260.10">
    <property type="entry name" value="Transglutaminase-like"/>
    <property type="match status" value="1"/>
</dbReference>
<evidence type="ECO:0000313" key="4">
    <source>
        <dbReference type="Proteomes" id="UP000515159"/>
    </source>
</evidence>
<dbReference type="InterPro" id="IPR008958">
    <property type="entry name" value="Transglutaminase_C"/>
</dbReference>
<protein>
    <submittedName>
        <fullName evidence="5">Protein-glutamine gamma-glutamyltransferase E-like isoform X2</fullName>
    </submittedName>
</protein>
<reference evidence="5" key="1">
    <citation type="submission" date="2025-08" db="UniProtKB">
        <authorList>
            <consortium name="RefSeq"/>
        </authorList>
    </citation>
    <scope>IDENTIFICATION</scope>
</reference>
<dbReference type="SUPFAM" id="SSF81296">
    <property type="entry name" value="E set domains"/>
    <property type="match status" value="1"/>
</dbReference>
<gene>
    <name evidence="5" type="primary">LOC117369430</name>
</gene>
<dbReference type="Pfam" id="PF00868">
    <property type="entry name" value="Transglut_N"/>
    <property type="match status" value="1"/>
</dbReference>
<dbReference type="RefSeq" id="XP_033819897.1">
    <property type="nucleotide sequence ID" value="XM_033964006.1"/>
</dbReference>
<dbReference type="Proteomes" id="UP000515159">
    <property type="component" value="Chromosome 11"/>
</dbReference>
<dbReference type="FunFam" id="2.60.40.10:FF:000090">
    <property type="entry name" value="Protein-glutamine gamma-glutamyltransferase 2"/>
    <property type="match status" value="1"/>
</dbReference>
<dbReference type="PANTHER" id="PTHR11590:SF81">
    <property type="entry name" value="PROTEIN-GLUTAMINE GAMMA-GLUTAMYLTRANSFERASE K-LIKE ISOFORM X4"/>
    <property type="match status" value="1"/>
</dbReference>
<dbReference type="GeneID" id="117369430"/>
<dbReference type="InterPro" id="IPR050779">
    <property type="entry name" value="Transglutaminase"/>
</dbReference>
<dbReference type="GO" id="GO:0003810">
    <property type="term" value="F:protein-glutamine gamma-glutamyltransferase activity"/>
    <property type="evidence" value="ECO:0007669"/>
    <property type="project" value="InterPro"/>
</dbReference>
<dbReference type="FunFam" id="2.60.40.10:FF:000171">
    <property type="entry name" value="protein-glutamine gamma-glutamyltransferase 6"/>
    <property type="match status" value="1"/>
</dbReference>
<dbReference type="FunFam" id="3.90.260.10:FF:000002">
    <property type="entry name" value="Erythrocyte membrane protein band 4.2"/>
    <property type="match status" value="1"/>
</dbReference>
<dbReference type="InterPro" id="IPR036238">
    <property type="entry name" value="Transglutaminase_C_sf"/>
</dbReference>
<feature type="active site" evidence="2">
    <location>
        <position position="259"/>
    </location>
</feature>
<dbReference type="InterPro" id="IPR038765">
    <property type="entry name" value="Papain-like_cys_pep_sf"/>
</dbReference>
<dbReference type="InterPro" id="IPR002931">
    <property type="entry name" value="Transglutaminase-like"/>
</dbReference>
<dbReference type="Pfam" id="PF00927">
    <property type="entry name" value="Transglut_C"/>
    <property type="match status" value="2"/>
</dbReference>
<evidence type="ECO:0000256" key="1">
    <source>
        <dbReference type="ARBA" id="ARBA00005968"/>
    </source>
</evidence>
<dbReference type="SUPFAM" id="SSF49309">
    <property type="entry name" value="Transglutaminase, two C-terminal domains"/>
    <property type="match status" value="2"/>
</dbReference>
<dbReference type="PROSITE" id="PS00547">
    <property type="entry name" value="TRANSGLUTAMINASES"/>
    <property type="match status" value="1"/>
</dbReference>